<comment type="pathway">
    <text evidence="1">Lipid metabolism; fatty acid beta-oxidation.</text>
</comment>
<keyword evidence="10" id="KW-0456">Lyase</keyword>
<evidence type="ECO:0000256" key="12">
    <source>
        <dbReference type="ARBA" id="ARBA00049556"/>
    </source>
</evidence>
<feature type="domain" description="3-hydroxyacyl-CoA dehydrogenase C-terminal" evidence="13">
    <location>
        <begin position="512"/>
        <end position="592"/>
    </location>
</feature>
<keyword evidence="8" id="KW-0520">NAD</keyword>
<keyword evidence="16" id="KW-1185">Reference proteome</keyword>
<dbReference type="PANTHER" id="PTHR43612:SF3">
    <property type="entry name" value="TRIFUNCTIONAL ENZYME SUBUNIT ALPHA, MITOCHONDRIAL"/>
    <property type="match status" value="1"/>
</dbReference>
<dbReference type="Pfam" id="PF02737">
    <property type="entry name" value="3HCDH_N"/>
    <property type="match status" value="1"/>
</dbReference>
<evidence type="ECO:0000256" key="4">
    <source>
        <dbReference type="ARBA" id="ARBA00009463"/>
    </source>
</evidence>
<dbReference type="InterPro" id="IPR036291">
    <property type="entry name" value="NAD(P)-bd_dom_sf"/>
</dbReference>
<evidence type="ECO:0000259" key="13">
    <source>
        <dbReference type="Pfam" id="PF00725"/>
    </source>
</evidence>
<evidence type="ECO:0000256" key="5">
    <source>
        <dbReference type="ARBA" id="ARBA00022832"/>
    </source>
</evidence>
<comment type="pathway">
    <text evidence="2">Lipid metabolism; butanoate metabolism.</text>
</comment>
<dbReference type="GO" id="GO:0070403">
    <property type="term" value="F:NAD+ binding"/>
    <property type="evidence" value="ECO:0007669"/>
    <property type="project" value="InterPro"/>
</dbReference>
<comment type="catalytic activity">
    <reaction evidence="12">
        <text>a (3S)-3-hydroxyacyl-CoA + NAD(+) = a 3-oxoacyl-CoA + NADH + H(+)</text>
        <dbReference type="Rhea" id="RHEA:22432"/>
        <dbReference type="ChEBI" id="CHEBI:15378"/>
        <dbReference type="ChEBI" id="CHEBI:57318"/>
        <dbReference type="ChEBI" id="CHEBI:57540"/>
        <dbReference type="ChEBI" id="CHEBI:57945"/>
        <dbReference type="ChEBI" id="CHEBI:90726"/>
        <dbReference type="EC" id="1.1.1.35"/>
    </reaction>
</comment>
<keyword evidence="11" id="KW-0511">Multifunctional enzyme</keyword>
<dbReference type="InterPro" id="IPR029045">
    <property type="entry name" value="ClpP/crotonase-like_dom_sf"/>
</dbReference>
<sequence>MPTPLEFPHERITRTRVEDVALPGDRVLALLTLDNGTAGAKPATLGPGGLRELGAALDQVAARVDTGEVVAVAITGTGAYLAAGADLRVVAALTGHDQARQVAELGHAVLGRLGELGVPSFAFLNGAALGGGLEIALNCHYRTVAADVKALALPETHLGLVPGWGGCTLLPGIVGMENALELVLGRPLSGNRTTDAATASQMGLVDAVLDREGFLEASIAWAVAVLDGQLEVARPSPTGDRDHALVERWRDRLDGTIHGSRPAPYRALDLLARAGSSSRRDGFAAEDDALTELLVSPEARASLYAFDLVNRGAPAPPDLPTGQAAPAPTKVGLVGAGLMAGQLAVLVARRTGARVTMREVDDARVAAGWEHVRGLVRGMTDKGRMSGAEADRVLGAISISTDVQDLTGADLVVEAVTEVMAVKRAVLADVEAVVASGTVLATNTSALSVGSMRQGLAHPGRVVGLHFFNPVAQMRLVEVVRPDGADPSAVATALATARALGKIPVVVADRPGFVVNRLLLRMLADVAASVQDGAPVGVADRALRPLGLPMGPFALLQLVGLPVALHVLQTLHDELGPRFHLSPALRRLADASASLVDRDGVVLASVQDAFGAPGTSDEEQVRDRVVQGLAEEVGLMLDEGVVAGPQEIDLCMVLGAGWPLHLGGVTPYLDRTGTSAHVTGRAFAGDRWGSVG</sequence>
<evidence type="ECO:0000256" key="3">
    <source>
        <dbReference type="ARBA" id="ARBA00007005"/>
    </source>
</evidence>
<comment type="similarity">
    <text evidence="4">Belongs to the 3-hydroxyacyl-CoA dehydrogenase family.</text>
</comment>
<dbReference type="RefSeq" id="WP_084136329.1">
    <property type="nucleotide sequence ID" value="NZ_AXCZ01000007.1"/>
</dbReference>
<dbReference type="InterPro" id="IPR008927">
    <property type="entry name" value="6-PGluconate_DH-like_C_sf"/>
</dbReference>
<evidence type="ECO:0000259" key="14">
    <source>
        <dbReference type="Pfam" id="PF02737"/>
    </source>
</evidence>
<evidence type="ECO:0000313" key="16">
    <source>
        <dbReference type="Proteomes" id="UP000054314"/>
    </source>
</evidence>
<dbReference type="GO" id="GO:0006635">
    <property type="term" value="P:fatty acid beta-oxidation"/>
    <property type="evidence" value="ECO:0007669"/>
    <property type="project" value="UniProtKB-UniPathway"/>
</dbReference>
<evidence type="ECO:0000256" key="8">
    <source>
        <dbReference type="ARBA" id="ARBA00023027"/>
    </source>
</evidence>
<evidence type="ECO:0000256" key="6">
    <source>
        <dbReference type="ARBA" id="ARBA00022963"/>
    </source>
</evidence>
<evidence type="ECO:0000256" key="10">
    <source>
        <dbReference type="ARBA" id="ARBA00023239"/>
    </source>
</evidence>
<keyword evidence="7" id="KW-0560">Oxidoreductase</keyword>
<keyword evidence="5" id="KW-0276">Fatty acid metabolism</keyword>
<dbReference type="AlphaFoldDB" id="A0A0A0C2U3"/>
<dbReference type="EMBL" id="AXCZ01000007">
    <property type="protein sequence ID" value="KGM14297.1"/>
    <property type="molecule type" value="Genomic_DNA"/>
</dbReference>
<dbReference type="InterPro" id="IPR006176">
    <property type="entry name" value="3-OHacyl-CoA_DH_NAD-bd"/>
</dbReference>
<comment type="caution">
    <text evidence="15">The sequence shown here is derived from an EMBL/GenBank/DDBJ whole genome shotgun (WGS) entry which is preliminary data.</text>
</comment>
<organism evidence="15 16">
    <name type="scientific">Cellulomonas bogoriensis 69B4 = DSM 16987</name>
    <dbReference type="NCBI Taxonomy" id="1386082"/>
    <lineage>
        <taxon>Bacteria</taxon>
        <taxon>Bacillati</taxon>
        <taxon>Actinomycetota</taxon>
        <taxon>Actinomycetes</taxon>
        <taxon>Micrococcales</taxon>
        <taxon>Cellulomonadaceae</taxon>
        <taxon>Cellulomonas</taxon>
    </lineage>
</organism>
<keyword evidence="9" id="KW-0443">Lipid metabolism</keyword>
<accession>A0A0A0C2U3</accession>
<keyword evidence="6" id="KW-0442">Lipid degradation</keyword>
<dbReference type="InterPro" id="IPR001753">
    <property type="entry name" value="Enoyl-CoA_hydra/iso"/>
</dbReference>
<evidence type="ECO:0000256" key="9">
    <source>
        <dbReference type="ARBA" id="ARBA00023098"/>
    </source>
</evidence>
<dbReference type="Gene3D" id="3.90.226.10">
    <property type="entry name" value="2-enoyl-CoA Hydratase, Chain A, domain 1"/>
    <property type="match status" value="1"/>
</dbReference>
<dbReference type="SUPFAM" id="SSF52096">
    <property type="entry name" value="ClpP/crotonase"/>
    <property type="match status" value="1"/>
</dbReference>
<dbReference type="GO" id="GO:0004300">
    <property type="term" value="F:enoyl-CoA hydratase activity"/>
    <property type="evidence" value="ECO:0007669"/>
    <property type="project" value="TreeGrafter"/>
</dbReference>
<evidence type="ECO:0000256" key="2">
    <source>
        <dbReference type="ARBA" id="ARBA00005086"/>
    </source>
</evidence>
<dbReference type="Proteomes" id="UP000054314">
    <property type="component" value="Unassembled WGS sequence"/>
</dbReference>
<dbReference type="GO" id="GO:0016509">
    <property type="term" value="F:long-chain (3S)-3-hydroxyacyl-CoA dehydrogenase (NAD+) activity"/>
    <property type="evidence" value="ECO:0007669"/>
    <property type="project" value="TreeGrafter"/>
</dbReference>
<evidence type="ECO:0000313" key="15">
    <source>
        <dbReference type="EMBL" id="KGM14297.1"/>
    </source>
</evidence>
<name>A0A0A0C2U3_9CELL</name>
<gene>
    <name evidence="15" type="ORF">N869_00200</name>
</gene>
<dbReference type="Pfam" id="PF00725">
    <property type="entry name" value="3HCDH"/>
    <property type="match status" value="1"/>
</dbReference>
<comment type="similarity">
    <text evidence="3">In the central section; belongs to the 3-hydroxyacyl-CoA dehydrogenase family.</text>
</comment>
<dbReference type="SUPFAM" id="SSF51735">
    <property type="entry name" value="NAD(P)-binding Rossmann-fold domains"/>
    <property type="match status" value="1"/>
</dbReference>
<dbReference type="Gene3D" id="3.40.50.720">
    <property type="entry name" value="NAD(P)-binding Rossmann-like Domain"/>
    <property type="match status" value="1"/>
</dbReference>
<dbReference type="CDD" id="cd06558">
    <property type="entry name" value="crotonase-like"/>
    <property type="match status" value="1"/>
</dbReference>
<evidence type="ECO:0000256" key="11">
    <source>
        <dbReference type="ARBA" id="ARBA00023268"/>
    </source>
</evidence>
<feature type="domain" description="3-hydroxyacyl-CoA dehydrogenase NAD binding" evidence="14">
    <location>
        <begin position="330"/>
        <end position="509"/>
    </location>
</feature>
<dbReference type="InterPro" id="IPR050136">
    <property type="entry name" value="FA_oxidation_alpha_subunit"/>
</dbReference>
<dbReference type="InterPro" id="IPR006108">
    <property type="entry name" value="3HC_DH_C"/>
</dbReference>
<protein>
    <submittedName>
        <fullName evidence="15">3-hydroxyacyl-CoA dehydrogenase</fullName>
    </submittedName>
</protein>
<reference evidence="15 16" key="1">
    <citation type="submission" date="2013-08" db="EMBL/GenBank/DDBJ databases">
        <title>Genome sequencing of Cellulomonas bogoriensis 69B4.</title>
        <authorList>
            <person name="Chen F."/>
            <person name="Li Y."/>
            <person name="Wang G."/>
        </authorList>
    </citation>
    <scope>NUCLEOTIDE SEQUENCE [LARGE SCALE GENOMIC DNA]</scope>
    <source>
        <strain evidence="15 16">69B4</strain>
    </source>
</reference>
<evidence type="ECO:0000256" key="1">
    <source>
        <dbReference type="ARBA" id="ARBA00005005"/>
    </source>
</evidence>
<evidence type="ECO:0000256" key="7">
    <source>
        <dbReference type="ARBA" id="ARBA00023002"/>
    </source>
</evidence>
<dbReference type="FunFam" id="3.40.50.720:FF:000009">
    <property type="entry name" value="Fatty oxidation complex, alpha subunit"/>
    <property type="match status" value="1"/>
</dbReference>
<dbReference type="UniPathway" id="UPA00659"/>
<dbReference type="Pfam" id="PF00378">
    <property type="entry name" value="ECH_1"/>
    <property type="match status" value="1"/>
</dbReference>
<dbReference type="Gene3D" id="1.10.1040.50">
    <property type="match status" value="2"/>
</dbReference>
<dbReference type="SUPFAM" id="SSF48179">
    <property type="entry name" value="6-phosphogluconate dehydrogenase C-terminal domain-like"/>
    <property type="match status" value="2"/>
</dbReference>
<proteinExistence type="inferred from homology"/>
<dbReference type="PANTHER" id="PTHR43612">
    <property type="entry name" value="TRIFUNCTIONAL ENZYME SUBUNIT ALPHA"/>
    <property type="match status" value="1"/>
</dbReference>